<protein>
    <submittedName>
        <fullName evidence="7">S41 family peptidase</fullName>
    </submittedName>
</protein>
<dbReference type="PANTHER" id="PTHR32060:SF30">
    <property type="entry name" value="CARBOXY-TERMINAL PROCESSING PROTEASE CTPA"/>
    <property type="match status" value="1"/>
</dbReference>
<proteinExistence type="inferred from homology"/>
<evidence type="ECO:0000259" key="6">
    <source>
        <dbReference type="PROSITE" id="PS50106"/>
    </source>
</evidence>
<dbReference type="Pfam" id="PF00595">
    <property type="entry name" value="PDZ"/>
    <property type="match status" value="1"/>
</dbReference>
<dbReference type="PANTHER" id="PTHR32060">
    <property type="entry name" value="TAIL-SPECIFIC PROTEASE"/>
    <property type="match status" value="1"/>
</dbReference>
<sequence>MKKKVLWLGILIIGFSLLGADIEKSIAQKNEESFYKELELFTDALSIIRKNHVSEVKAKPLIYGALRGMLSSLDPYSQFMDPDFYKEMQIETEGRFGGLGIIITIKDDFLTVVSPLEDTPADRTGIKPGDQIIKIDDELTRGITVMEAAKKLRGEKGTTVKLEVMREKSPELLKFTIMRDIIKVKSIKKSHFISGTKIGYVRIVEFQKRTADDLKTSLQELEKEGLEGLILDLRNNPGGLLDSAIDVADEFIEKGKLVVYTQGRDAEDKRSYYSKNEPILPGNVPLVILMNKGSASASEIVIGAVHDWKRGVLVGTKTFGKGSVQNIIPLADGSALKLTIAKYYTPEGICIEETGINPDVLVELPEPKEADKDKEMKDLQLERAIELLKEL</sequence>
<dbReference type="Pfam" id="PF03572">
    <property type="entry name" value="Peptidase_S41"/>
    <property type="match status" value="1"/>
</dbReference>
<dbReference type="AlphaFoldDB" id="A0A2M7M1K0"/>
<dbReference type="InterPro" id="IPR001478">
    <property type="entry name" value="PDZ"/>
</dbReference>
<evidence type="ECO:0000256" key="2">
    <source>
        <dbReference type="ARBA" id="ARBA00022670"/>
    </source>
</evidence>
<dbReference type="GO" id="GO:0008236">
    <property type="term" value="F:serine-type peptidase activity"/>
    <property type="evidence" value="ECO:0007669"/>
    <property type="project" value="UniProtKB-KW"/>
</dbReference>
<dbReference type="CDD" id="cd06782">
    <property type="entry name" value="cpPDZ_CPP-like"/>
    <property type="match status" value="1"/>
</dbReference>
<dbReference type="Gene3D" id="3.90.226.10">
    <property type="entry name" value="2-enoyl-CoA Hydratase, Chain A, domain 1"/>
    <property type="match status" value="1"/>
</dbReference>
<evidence type="ECO:0000256" key="3">
    <source>
        <dbReference type="ARBA" id="ARBA00022801"/>
    </source>
</evidence>
<evidence type="ECO:0000256" key="5">
    <source>
        <dbReference type="RuleBase" id="RU004404"/>
    </source>
</evidence>
<dbReference type="InterPro" id="IPR005151">
    <property type="entry name" value="Tail-specific_protease"/>
</dbReference>
<dbReference type="GO" id="GO:0004175">
    <property type="term" value="F:endopeptidase activity"/>
    <property type="evidence" value="ECO:0007669"/>
    <property type="project" value="TreeGrafter"/>
</dbReference>
<dbReference type="EMBL" id="PFJK01000307">
    <property type="protein sequence ID" value="PIX76571.1"/>
    <property type="molecule type" value="Genomic_DNA"/>
</dbReference>
<gene>
    <name evidence="7" type="ORF">COZ37_07170</name>
</gene>
<reference evidence="8" key="1">
    <citation type="submission" date="2017-09" db="EMBL/GenBank/DDBJ databases">
        <title>Depth-based differentiation of microbial function through sediment-hosted aquifers and enrichment of novel symbionts in the deep terrestrial subsurface.</title>
        <authorList>
            <person name="Probst A.J."/>
            <person name="Ladd B."/>
            <person name="Jarett J.K."/>
            <person name="Geller-Mcgrath D.E."/>
            <person name="Sieber C.M.K."/>
            <person name="Emerson J.B."/>
            <person name="Anantharaman K."/>
            <person name="Thomas B.C."/>
            <person name="Malmstrom R."/>
            <person name="Stieglmeier M."/>
            <person name="Klingl A."/>
            <person name="Woyke T."/>
            <person name="Ryan C.M."/>
            <person name="Banfield J.F."/>
        </authorList>
    </citation>
    <scope>NUCLEOTIDE SEQUENCE [LARGE SCALE GENOMIC DNA]</scope>
</reference>
<dbReference type="Proteomes" id="UP000229703">
    <property type="component" value="Unassembled WGS sequence"/>
</dbReference>
<evidence type="ECO:0000256" key="4">
    <source>
        <dbReference type="ARBA" id="ARBA00022825"/>
    </source>
</evidence>
<dbReference type="FunFam" id="3.90.226.10:FF:000029">
    <property type="entry name" value="Peptidase, S41 family"/>
    <property type="match status" value="1"/>
</dbReference>
<dbReference type="InterPro" id="IPR029045">
    <property type="entry name" value="ClpP/crotonase-like_dom_sf"/>
</dbReference>
<comment type="caution">
    <text evidence="7">The sequence shown here is derived from an EMBL/GenBank/DDBJ whole genome shotgun (WGS) entry which is preliminary data.</text>
</comment>
<dbReference type="GO" id="GO:0030288">
    <property type="term" value="C:outer membrane-bounded periplasmic space"/>
    <property type="evidence" value="ECO:0007669"/>
    <property type="project" value="TreeGrafter"/>
</dbReference>
<feature type="domain" description="PDZ" evidence="6">
    <location>
        <begin position="87"/>
        <end position="153"/>
    </location>
</feature>
<dbReference type="Gene3D" id="2.30.42.10">
    <property type="match status" value="1"/>
</dbReference>
<keyword evidence="4 5" id="KW-0720">Serine protease</keyword>
<dbReference type="GO" id="GO:0006508">
    <property type="term" value="P:proteolysis"/>
    <property type="evidence" value="ECO:0007669"/>
    <property type="project" value="UniProtKB-KW"/>
</dbReference>
<dbReference type="GO" id="GO:0007165">
    <property type="term" value="P:signal transduction"/>
    <property type="evidence" value="ECO:0007669"/>
    <property type="project" value="TreeGrafter"/>
</dbReference>
<dbReference type="SMART" id="SM00245">
    <property type="entry name" value="TSPc"/>
    <property type="match status" value="1"/>
</dbReference>
<evidence type="ECO:0000256" key="1">
    <source>
        <dbReference type="ARBA" id="ARBA00009179"/>
    </source>
</evidence>
<dbReference type="NCBIfam" id="TIGR00225">
    <property type="entry name" value="prc"/>
    <property type="match status" value="1"/>
</dbReference>
<accession>A0A2M7M1K0</accession>
<dbReference type="SUPFAM" id="SSF50156">
    <property type="entry name" value="PDZ domain-like"/>
    <property type="match status" value="1"/>
</dbReference>
<keyword evidence="2 5" id="KW-0645">Protease</keyword>
<dbReference type="PROSITE" id="PS50106">
    <property type="entry name" value="PDZ"/>
    <property type="match status" value="1"/>
</dbReference>
<dbReference type="SUPFAM" id="SSF52096">
    <property type="entry name" value="ClpP/crotonase"/>
    <property type="match status" value="1"/>
</dbReference>
<organism evidence="7 8">
    <name type="scientific">bacterium (Candidatus Ratteibacteria) CG_4_10_14_3_um_filter_41_18</name>
    <dbReference type="NCBI Taxonomy" id="2014287"/>
    <lineage>
        <taxon>Bacteria</taxon>
        <taxon>Candidatus Ratteibacteria</taxon>
    </lineage>
</organism>
<dbReference type="InterPro" id="IPR036034">
    <property type="entry name" value="PDZ_sf"/>
</dbReference>
<dbReference type="SMART" id="SM00228">
    <property type="entry name" value="PDZ"/>
    <property type="match status" value="1"/>
</dbReference>
<name>A0A2M7M1K0_9BACT</name>
<dbReference type="InterPro" id="IPR004447">
    <property type="entry name" value="Peptidase_S41A"/>
</dbReference>
<evidence type="ECO:0000313" key="8">
    <source>
        <dbReference type="Proteomes" id="UP000229703"/>
    </source>
</evidence>
<dbReference type="CDD" id="cd07560">
    <property type="entry name" value="Peptidase_S41_CPP"/>
    <property type="match status" value="1"/>
</dbReference>
<dbReference type="InterPro" id="IPR055210">
    <property type="entry name" value="CtpA/B_N"/>
</dbReference>
<dbReference type="FunFam" id="2.30.42.10:FF:000063">
    <property type="entry name" value="Peptidase, S41 family"/>
    <property type="match status" value="1"/>
</dbReference>
<keyword evidence="3 5" id="KW-0378">Hydrolase</keyword>
<dbReference type="Pfam" id="PF22694">
    <property type="entry name" value="CtpB_N-like"/>
    <property type="match status" value="1"/>
</dbReference>
<evidence type="ECO:0000313" key="7">
    <source>
        <dbReference type="EMBL" id="PIX76571.1"/>
    </source>
</evidence>
<dbReference type="Gene3D" id="3.30.750.44">
    <property type="match status" value="1"/>
</dbReference>
<comment type="similarity">
    <text evidence="1 5">Belongs to the peptidase S41A family.</text>
</comment>